<evidence type="ECO:0000256" key="2">
    <source>
        <dbReference type="ARBA" id="ARBA00004418"/>
    </source>
</evidence>
<dbReference type="KEGG" id="bthu:YBT1518_19665"/>
<keyword evidence="6" id="KW-0574">Periplasm</keyword>
<evidence type="ECO:0000256" key="9">
    <source>
        <dbReference type="ARBA" id="ARBA00023139"/>
    </source>
</evidence>
<dbReference type="CDD" id="cd08504">
    <property type="entry name" value="PBP2_OppA"/>
    <property type="match status" value="1"/>
</dbReference>
<evidence type="ECO:0000313" key="17">
    <source>
        <dbReference type="Proteomes" id="UP000018566"/>
    </source>
</evidence>
<keyword evidence="8" id="KW-0653">Protein transport</keyword>
<evidence type="ECO:0000256" key="13">
    <source>
        <dbReference type="ARBA" id="ARBA00072558"/>
    </source>
</evidence>
<dbReference type="AlphaFoldDB" id="A0A9W3KFU4"/>
<protein>
    <recommendedName>
        <fullName evidence="13">Periplasmic oligopeptide-binding protein OppA</fullName>
    </recommendedName>
</protein>
<dbReference type="FunFam" id="3.90.76.10:FF:000001">
    <property type="entry name" value="Oligopeptide ABC transporter substrate-binding protein"/>
    <property type="match status" value="1"/>
</dbReference>
<name>A0A9W3KFU4_BACTU</name>
<dbReference type="Proteomes" id="UP000018566">
    <property type="component" value="Chromosome"/>
</dbReference>
<evidence type="ECO:0000256" key="14">
    <source>
        <dbReference type="SAM" id="SignalP"/>
    </source>
</evidence>
<comment type="subunit">
    <text evidence="12">The complex is composed of two ATP-binding proteins (OppD and OppF), two transmembrane proteins (OppB and OppC) and a solute-binding protein (OppA).</text>
</comment>
<comment type="subcellular location">
    <subcellularLocation>
        <location evidence="1">Cell membrane</location>
        <topology evidence="1">Lipid-anchor</topology>
    </subcellularLocation>
    <subcellularLocation>
        <location evidence="2">Periplasm</location>
    </subcellularLocation>
</comment>
<evidence type="ECO:0000259" key="15">
    <source>
        <dbReference type="Pfam" id="PF00496"/>
    </source>
</evidence>
<dbReference type="EMBL" id="CP005935">
    <property type="protein sequence ID" value="AHA73067.1"/>
    <property type="molecule type" value="Genomic_DNA"/>
</dbReference>
<dbReference type="PANTHER" id="PTHR30290">
    <property type="entry name" value="PERIPLASMIC BINDING COMPONENT OF ABC TRANSPORTER"/>
    <property type="match status" value="1"/>
</dbReference>
<evidence type="ECO:0000256" key="3">
    <source>
        <dbReference type="ARBA" id="ARBA00005695"/>
    </source>
</evidence>
<dbReference type="GO" id="GO:0015031">
    <property type="term" value="P:protein transport"/>
    <property type="evidence" value="ECO:0007669"/>
    <property type="project" value="UniProtKB-KW"/>
</dbReference>
<feature type="signal peptide" evidence="14">
    <location>
        <begin position="1"/>
        <end position="25"/>
    </location>
</feature>
<dbReference type="InterPro" id="IPR030678">
    <property type="entry name" value="Peptide/Ni-bd"/>
</dbReference>
<keyword evidence="10" id="KW-1015">Disulfide bond</keyword>
<sequence>MKRKKMKKLTAVVAPVLVMSMALTACSGSGEKDKASTTPKSGEKEGGKLAAKQVLNLTESQEIPSMDSAKATDQVSFLALNNVMEGLYRLDKDNKATPGVAESYKKSDDGKKYTFTLNKNAKWSNGEPVTAKDFVFAWKRAVDKNTAAEYAYIMFDLKNAQAINEGKAELDTLGVKAVVDDYTLEVELENPVPYFVELTSFGTFYPLNEKFVKEKGEKYGLESDTTLYNGPFTLTDWKHEEGWKLKKNAQYWDNKTVKLEEINFNVVKDSGTRVNLYESGQIDRSGLTSEFVDKYKSSPDFFTQKTPSTYFLRLNQKRGGQDTVLKSKDLRLAIAKAYDKKGLTNVILNDGSTPADYLVPKEFAKNPDGKDFRKENGDILKTDVKKAKEHWEKAKKELGKDAITVELLNYDGDGAKKVGEFLKGELEKNLPGLTVNLKNQPFKQKLKLESDLDYDLSYAGWGPDYLDPMTFIDMFVTNGPHNQTGYSNPKYDEIVQKGKGELLTKTKERWDSLLKAEKMLLEDAAIAPLYQRGDAIVQRPKVKGIVHHPVGGDYSYKWAYITEDK</sequence>
<keyword evidence="9" id="KW-0564">Palmitate</keyword>
<reference evidence="16 17" key="1">
    <citation type="submission" date="2013-05" db="EMBL/GenBank/DDBJ databases">
        <title>Complete genome sequence of Bacillus thuringiensis YBT-1518, a typical strain with high toxicity to nematode.</title>
        <authorList>
            <person name="Wang P."/>
            <person name="Zhang C."/>
            <person name="Guo M."/>
            <person name="Guo S."/>
            <person name="Zhu Y."/>
            <person name="Zheng J."/>
            <person name="Zhu L."/>
            <person name="Ruan L."/>
            <person name="Peng D."/>
            <person name="Sun M."/>
        </authorList>
    </citation>
    <scope>NUCLEOTIDE SEQUENCE [LARGE SCALE GENOMIC DNA]</scope>
    <source>
        <strain evidence="16 17">YBT-1518</strain>
    </source>
</reference>
<dbReference type="Gene3D" id="3.40.190.10">
    <property type="entry name" value="Periplasmic binding protein-like II"/>
    <property type="match status" value="1"/>
</dbReference>
<dbReference type="InterPro" id="IPR000914">
    <property type="entry name" value="SBP_5_dom"/>
</dbReference>
<keyword evidence="5 14" id="KW-0732">Signal</keyword>
<dbReference type="GO" id="GO:0015833">
    <property type="term" value="P:peptide transport"/>
    <property type="evidence" value="ECO:0007669"/>
    <property type="project" value="UniProtKB-KW"/>
</dbReference>
<dbReference type="PROSITE" id="PS51257">
    <property type="entry name" value="PROKAR_LIPOPROTEIN"/>
    <property type="match status" value="1"/>
</dbReference>
<feature type="chain" id="PRO_5040823809" description="Periplasmic oligopeptide-binding protein OppA" evidence="14">
    <location>
        <begin position="26"/>
        <end position="565"/>
    </location>
</feature>
<keyword evidence="11" id="KW-0449">Lipoprotein</keyword>
<comment type="similarity">
    <text evidence="3">Belongs to the bacterial solute-binding protein 5 family.</text>
</comment>
<dbReference type="GO" id="GO:0030288">
    <property type="term" value="C:outer membrane-bounded periplasmic space"/>
    <property type="evidence" value="ECO:0007669"/>
    <property type="project" value="UniProtKB-ARBA"/>
</dbReference>
<evidence type="ECO:0000256" key="6">
    <source>
        <dbReference type="ARBA" id="ARBA00022764"/>
    </source>
</evidence>
<proteinExistence type="inferred from homology"/>
<dbReference type="Gene3D" id="3.90.76.10">
    <property type="entry name" value="Dipeptide-binding Protein, Domain 1"/>
    <property type="match status" value="1"/>
</dbReference>
<dbReference type="FunFam" id="3.40.190.10:FF:000018">
    <property type="entry name" value="Oligopeptide ABC transporter, oligopeptide-binding protein"/>
    <property type="match status" value="1"/>
</dbReference>
<evidence type="ECO:0000256" key="7">
    <source>
        <dbReference type="ARBA" id="ARBA00022856"/>
    </source>
</evidence>
<dbReference type="PIRSF" id="PIRSF002741">
    <property type="entry name" value="MppA"/>
    <property type="match status" value="1"/>
</dbReference>
<evidence type="ECO:0000256" key="10">
    <source>
        <dbReference type="ARBA" id="ARBA00023157"/>
    </source>
</evidence>
<evidence type="ECO:0000256" key="5">
    <source>
        <dbReference type="ARBA" id="ARBA00022729"/>
    </source>
</evidence>
<evidence type="ECO:0000256" key="1">
    <source>
        <dbReference type="ARBA" id="ARBA00004193"/>
    </source>
</evidence>
<evidence type="ECO:0000256" key="8">
    <source>
        <dbReference type="ARBA" id="ARBA00022927"/>
    </source>
</evidence>
<organism evidence="16 17">
    <name type="scientific">Bacillus thuringiensis YBT-1518</name>
    <dbReference type="NCBI Taxonomy" id="529122"/>
    <lineage>
        <taxon>Bacteria</taxon>
        <taxon>Bacillati</taxon>
        <taxon>Bacillota</taxon>
        <taxon>Bacilli</taxon>
        <taxon>Bacillales</taxon>
        <taxon>Bacillaceae</taxon>
        <taxon>Bacillus</taxon>
        <taxon>Bacillus cereus group</taxon>
    </lineage>
</organism>
<evidence type="ECO:0000256" key="4">
    <source>
        <dbReference type="ARBA" id="ARBA00022448"/>
    </source>
</evidence>
<keyword evidence="4" id="KW-0813">Transport</keyword>
<feature type="domain" description="Solute-binding protein family 5" evidence="15">
    <location>
        <begin position="96"/>
        <end position="480"/>
    </location>
</feature>
<dbReference type="FunFam" id="3.10.105.10:FF:000001">
    <property type="entry name" value="Oligopeptide ABC transporter, oligopeptide-binding protein"/>
    <property type="match status" value="1"/>
</dbReference>
<evidence type="ECO:0000313" key="16">
    <source>
        <dbReference type="EMBL" id="AHA73067.1"/>
    </source>
</evidence>
<dbReference type="GO" id="GO:1904680">
    <property type="term" value="F:peptide transmembrane transporter activity"/>
    <property type="evidence" value="ECO:0007669"/>
    <property type="project" value="TreeGrafter"/>
</dbReference>
<dbReference type="Pfam" id="PF00496">
    <property type="entry name" value="SBP_bac_5"/>
    <property type="match status" value="1"/>
</dbReference>
<evidence type="ECO:0000256" key="12">
    <source>
        <dbReference type="ARBA" id="ARBA00063980"/>
    </source>
</evidence>
<dbReference type="InterPro" id="IPR039424">
    <property type="entry name" value="SBP_5"/>
</dbReference>
<dbReference type="SUPFAM" id="SSF53850">
    <property type="entry name" value="Periplasmic binding protein-like II"/>
    <property type="match status" value="1"/>
</dbReference>
<dbReference type="GO" id="GO:0043190">
    <property type="term" value="C:ATP-binding cassette (ABC) transporter complex"/>
    <property type="evidence" value="ECO:0007669"/>
    <property type="project" value="InterPro"/>
</dbReference>
<dbReference type="Gene3D" id="3.10.105.10">
    <property type="entry name" value="Dipeptide-binding Protein, Domain 3"/>
    <property type="match status" value="1"/>
</dbReference>
<accession>A0A9W3KFU4</accession>
<keyword evidence="7" id="KW-0571">Peptide transport</keyword>
<gene>
    <name evidence="16" type="ORF">YBT1518_19665</name>
</gene>
<dbReference type="PANTHER" id="PTHR30290:SF10">
    <property type="entry name" value="PERIPLASMIC OLIGOPEPTIDE-BINDING PROTEIN-RELATED"/>
    <property type="match status" value="1"/>
</dbReference>
<dbReference type="RefSeq" id="WP_023522711.1">
    <property type="nucleotide sequence ID" value="NC_022873.1"/>
</dbReference>
<evidence type="ECO:0000256" key="11">
    <source>
        <dbReference type="ARBA" id="ARBA00023288"/>
    </source>
</evidence>